<feature type="transmembrane region" description="Helical" evidence="2">
    <location>
        <begin position="237"/>
        <end position="262"/>
    </location>
</feature>
<protein>
    <recommendedName>
        <fullName evidence="5">Fatty acid hydroxylase domain-containing protein</fullName>
    </recommendedName>
</protein>
<proteinExistence type="predicted"/>
<name>A0AAN6YTP4_9PEZI</name>
<keyword evidence="2" id="KW-1133">Transmembrane helix</keyword>
<feature type="compositionally biased region" description="Basic residues" evidence="1">
    <location>
        <begin position="356"/>
        <end position="370"/>
    </location>
</feature>
<keyword evidence="4" id="KW-1185">Reference proteome</keyword>
<feature type="transmembrane region" description="Helical" evidence="2">
    <location>
        <begin position="54"/>
        <end position="76"/>
    </location>
</feature>
<accession>A0AAN6YTP4</accession>
<sequence>MDILLSLPVVSYFWSTSLTSWSTSLNLLFFYMTWSTLVLSHSPLKIEIVGTTAIRLGLWFLPSILFLLFDALLPSLSETIKYSRRQVLPAGRDAKTMGKLIGLAVFNLGLETIIEAGLSYGFGLAIGRPVFKTSTTLPLPWGIMKHVGVLFGIREVVGYWIHRGVLHGNGGSIPQVAKVKTTTRRNSKIPSHVLKLGGNRLAQLHCSYAHGIPRPTFSLQKGTDHPVAYLLHRFVPVYFSAVVLSLVTGNLHLLTYFVFVGLTTMEETMAMSGYSIIPGIVMGGIVKRTAMHYESGGKGNYGSWGVLDWVCGTGLGRGVINDFREVGGRRWEEGLGVEDGGSGFVSEVLDGVKMGKTKRGGARKGGRRRKGEVEDDEWRE</sequence>
<evidence type="ECO:0008006" key="5">
    <source>
        <dbReference type="Google" id="ProtNLM"/>
    </source>
</evidence>
<evidence type="ECO:0000256" key="2">
    <source>
        <dbReference type="SAM" id="Phobius"/>
    </source>
</evidence>
<gene>
    <name evidence="3" type="ORF">QBC38DRAFT_61152</name>
</gene>
<keyword evidence="2" id="KW-0472">Membrane</keyword>
<evidence type="ECO:0000256" key="1">
    <source>
        <dbReference type="SAM" id="MobiDB-lite"/>
    </source>
</evidence>
<feature type="transmembrane region" description="Helical" evidence="2">
    <location>
        <begin position="268"/>
        <end position="286"/>
    </location>
</feature>
<dbReference type="EMBL" id="MU865444">
    <property type="protein sequence ID" value="KAK4223007.1"/>
    <property type="molecule type" value="Genomic_DNA"/>
</dbReference>
<reference evidence="3" key="1">
    <citation type="journal article" date="2023" name="Mol. Phylogenet. Evol.">
        <title>Genome-scale phylogeny and comparative genomics of the fungal order Sordariales.</title>
        <authorList>
            <person name="Hensen N."/>
            <person name="Bonometti L."/>
            <person name="Westerberg I."/>
            <person name="Brannstrom I.O."/>
            <person name="Guillou S."/>
            <person name="Cros-Aarteil S."/>
            <person name="Calhoun S."/>
            <person name="Haridas S."/>
            <person name="Kuo A."/>
            <person name="Mondo S."/>
            <person name="Pangilinan J."/>
            <person name="Riley R."/>
            <person name="LaButti K."/>
            <person name="Andreopoulos B."/>
            <person name="Lipzen A."/>
            <person name="Chen C."/>
            <person name="Yan M."/>
            <person name="Daum C."/>
            <person name="Ng V."/>
            <person name="Clum A."/>
            <person name="Steindorff A."/>
            <person name="Ohm R.A."/>
            <person name="Martin F."/>
            <person name="Silar P."/>
            <person name="Natvig D.O."/>
            <person name="Lalanne C."/>
            <person name="Gautier V."/>
            <person name="Ament-Velasquez S.L."/>
            <person name="Kruys A."/>
            <person name="Hutchinson M.I."/>
            <person name="Powell A.J."/>
            <person name="Barry K."/>
            <person name="Miller A.N."/>
            <person name="Grigoriev I.V."/>
            <person name="Debuchy R."/>
            <person name="Gladieux P."/>
            <person name="Hiltunen Thoren M."/>
            <person name="Johannesson H."/>
        </authorList>
    </citation>
    <scope>NUCLEOTIDE SEQUENCE</scope>
    <source>
        <strain evidence="3">CBS 990.96</strain>
    </source>
</reference>
<organism evidence="3 4">
    <name type="scientific">Podospora fimiseda</name>
    <dbReference type="NCBI Taxonomy" id="252190"/>
    <lineage>
        <taxon>Eukaryota</taxon>
        <taxon>Fungi</taxon>
        <taxon>Dikarya</taxon>
        <taxon>Ascomycota</taxon>
        <taxon>Pezizomycotina</taxon>
        <taxon>Sordariomycetes</taxon>
        <taxon>Sordariomycetidae</taxon>
        <taxon>Sordariales</taxon>
        <taxon>Podosporaceae</taxon>
        <taxon>Podospora</taxon>
    </lineage>
</organism>
<comment type="caution">
    <text evidence="3">The sequence shown here is derived from an EMBL/GenBank/DDBJ whole genome shotgun (WGS) entry which is preliminary data.</text>
</comment>
<dbReference type="AlphaFoldDB" id="A0AAN6YTP4"/>
<reference evidence="3" key="2">
    <citation type="submission" date="2023-05" db="EMBL/GenBank/DDBJ databases">
        <authorList>
            <consortium name="Lawrence Berkeley National Laboratory"/>
            <person name="Steindorff A."/>
            <person name="Hensen N."/>
            <person name="Bonometti L."/>
            <person name="Westerberg I."/>
            <person name="Brannstrom I.O."/>
            <person name="Guillou S."/>
            <person name="Cros-Aarteil S."/>
            <person name="Calhoun S."/>
            <person name="Haridas S."/>
            <person name="Kuo A."/>
            <person name="Mondo S."/>
            <person name="Pangilinan J."/>
            <person name="Riley R."/>
            <person name="Labutti K."/>
            <person name="Andreopoulos B."/>
            <person name="Lipzen A."/>
            <person name="Chen C."/>
            <person name="Yanf M."/>
            <person name="Daum C."/>
            <person name="Ng V."/>
            <person name="Clum A."/>
            <person name="Ohm R."/>
            <person name="Martin F."/>
            <person name="Silar P."/>
            <person name="Natvig D."/>
            <person name="Lalanne C."/>
            <person name="Gautier V."/>
            <person name="Ament-Velasquez S.L."/>
            <person name="Kruys A."/>
            <person name="Hutchinson M.I."/>
            <person name="Powell A.J."/>
            <person name="Barry K."/>
            <person name="Miller A.N."/>
            <person name="Grigoriev I.V."/>
            <person name="Debuchy R."/>
            <person name="Gladieux P."/>
            <person name="Thoren M.H."/>
            <person name="Johannesson H."/>
        </authorList>
    </citation>
    <scope>NUCLEOTIDE SEQUENCE</scope>
    <source>
        <strain evidence="3">CBS 990.96</strain>
    </source>
</reference>
<dbReference type="Proteomes" id="UP001301958">
    <property type="component" value="Unassembled WGS sequence"/>
</dbReference>
<evidence type="ECO:0000313" key="4">
    <source>
        <dbReference type="Proteomes" id="UP001301958"/>
    </source>
</evidence>
<evidence type="ECO:0000313" key="3">
    <source>
        <dbReference type="EMBL" id="KAK4223007.1"/>
    </source>
</evidence>
<feature type="transmembrane region" description="Helical" evidence="2">
    <location>
        <begin position="12"/>
        <end position="34"/>
    </location>
</feature>
<feature type="region of interest" description="Disordered" evidence="1">
    <location>
        <begin position="356"/>
        <end position="380"/>
    </location>
</feature>
<keyword evidence="2" id="KW-0812">Transmembrane</keyword>